<comment type="caution">
    <text evidence="1">The sequence shown here is derived from an EMBL/GenBank/DDBJ whole genome shotgun (WGS) entry which is preliminary data.</text>
</comment>
<accession>A0A1F5CMU1</accession>
<dbReference type="Gene3D" id="3.40.50.150">
    <property type="entry name" value="Vaccinia Virus protein VP39"/>
    <property type="match status" value="1"/>
</dbReference>
<dbReference type="Pfam" id="PF07021">
    <property type="entry name" value="MetW"/>
    <property type="match status" value="1"/>
</dbReference>
<dbReference type="PANTHER" id="PTHR43861">
    <property type="entry name" value="TRANS-ACONITATE 2-METHYLTRANSFERASE-RELATED"/>
    <property type="match status" value="1"/>
</dbReference>
<gene>
    <name evidence="1" type="ORF">A3J02_01095</name>
</gene>
<name>A0A1F5CMU1_9BACT</name>
<proteinExistence type="predicted"/>
<dbReference type="EMBL" id="MEYW01000030">
    <property type="protein sequence ID" value="OGD44188.1"/>
    <property type="molecule type" value="Genomic_DNA"/>
</dbReference>
<evidence type="ECO:0000313" key="2">
    <source>
        <dbReference type="Proteomes" id="UP000178296"/>
    </source>
</evidence>
<dbReference type="CDD" id="cd02440">
    <property type="entry name" value="AdoMet_MTases"/>
    <property type="match status" value="1"/>
</dbReference>
<dbReference type="InterPro" id="IPR010743">
    <property type="entry name" value="Methionine_synth_MetW"/>
</dbReference>
<sequence>MFYFKGTRKPDFTKIQKIDYDEYWKTRGFQLRSKLMERELIFFNWISSDAKVLNAGCGNSRLLLELKTKKNCDCAAIDASPLAVEGQKKAGVQARAADLENDNFDLTENYDYIILSEVLEHLRQPEDLIAKLTPHAKYFIFSIPNSAFYRYRLGLMFKGRFMTQWNQHPSEHLRYWSHIDFMDWLNAMNLEISQSVASNGFWFKNIRPNMFGHQICYLAKTKK</sequence>
<evidence type="ECO:0008006" key="3">
    <source>
        <dbReference type="Google" id="ProtNLM"/>
    </source>
</evidence>
<dbReference type="SUPFAM" id="SSF53335">
    <property type="entry name" value="S-adenosyl-L-methionine-dependent methyltransferases"/>
    <property type="match status" value="1"/>
</dbReference>
<reference evidence="1 2" key="1">
    <citation type="journal article" date="2016" name="Nat. Commun.">
        <title>Thousands of microbial genomes shed light on interconnected biogeochemical processes in an aquifer system.</title>
        <authorList>
            <person name="Anantharaman K."/>
            <person name="Brown C.T."/>
            <person name="Hug L.A."/>
            <person name="Sharon I."/>
            <person name="Castelle C.J."/>
            <person name="Probst A.J."/>
            <person name="Thomas B.C."/>
            <person name="Singh A."/>
            <person name="Wilkins M.J."/>
            <person name="Karaoz U."/>
            <person name="Brodie E.L."/>
            <person name="Williams K.H."/>
            <person name="Hubbard S.S."/>
            <person name="Banfield J.F."/>
        </authorList>
    </citation>
    <scope>NUCLEOTIDE SEQUENCE [LARGE SCALE GENOMIC DNA]</scope>
</reference>
<dbReference type="AlphaFoldDB" id="A0A1F5CMU1"/>
<organism evidence="1 2">
    <name type="scientific">Candidatus Azambacteria bacterium RIFCSPLOWO2_02_FULL_46_11</name>
    <dbReference type="NCBI Taxonomy" id="1797300"/>
    <lineage>
        <taxon>Bacteria</taxon>
        <taxon>Candidatus Azamiibacteriota</taxon>
    </lineage>
</organism>
<evidence type="ECO:0000313" key="1">
    <source>
        <dbReference type="EMBL" id="OGD44188.1"/>
    </source>
</evidence>
<dbReference type="PANTHER" id="PTHR43861:SF6">
    <property type="entry name" value="METHYLTRANSFERASE TYPE 11"/>
    <property type="match status" value="1"/>
</dbReference>
<protein>
    <recommendedName>
        <fullName evidence="3">Methionine biosynthesis protein MetW</fullName>
    </recommendedName>
</protein>
<dbReference type="InterPro" id="IPR029063">
    <property type="entry name" value="SAM-dependent_MTases_sf"/>
</dbReference>
<dbReference type="Proteomes" id="UP000178296">
    <property type="component" value="Unassembled WGS sequence"/>
</dbReference>